<reference evidence="1 2" key="1">
    <citation type="journal article" date="2020" name="ISME J.">
        <title>Uncovering the hidden diversity of litter-decomposition mechanisms in mushroom-forming fungi.</title>
        <authorList>
            <person name="Floudas D."/>
            <person name="Bentzer J."/>
            <person name="Ahren D."/>
            <person name="Johansson T."/>
            <person name="Persson P."/>
            <person name="Tunlid A."/>
        </authorList>
    </citation>
    <scope>NUCLEOTIDE SEQUENCE [LARGE SCALE GENOMIC DNA]</scope>
    <source>
        <strain evidence="1 2">CBS 146.42</strain>
    </source>
</reference>
<name>A0A8H5FRI2_9AGAR</name>
<keyword evidence="2" id="KW-1185">Reference proteome</keyword>
<gene>
    <name evidence="1" type="ORF">D9756_010049</name>
</gene>
<proteinExistence type="predicted"/>
<evidence type="ECO:0000313" key="1">
    <source>
        <dbReference type="EMBL" id="KAF5346451.1"/>
    </source>
</evidence>
<sequence>MSLLLSRRTLDSNGQQTLKPSYANLLATSASLLTLIDRSSRFRISEYNGPILQSPCLCDVHFTLPTALVRNDMMSRSTVGIAIISLVPDSDGRVVSGQIT</sequence>
<dbReference type="AlphaFoldDB" id="A0A8H5FRI2"/>
<comment type="caution">
    <text evidence="1">The sequence shown here is derived from an EMBL/GenBank/DDBJ whole genome shotgun (WGS) entry which is preliminary data.</text>
</comment>
<protein>
    <submittedName>
        <fullName evidence="1">Uncharacterized protein</fullName>
    </submittedName>
</protein>
<accession>A0A8H5FRI2</accession>
<dbReference type="EMBL" id="JAACJO010000031">
    <property type="protein sequence ID" value="KAF5346451.1"/>
    <property type="molecule type" value="Genomic_DNA"/>
</dbReference>
<dbReference type="Proteomes" id="UP000559027">
    <property type="component" value="Unassembled WGS sequence"/>
</dbReference>
<evidence type="ECO:0000313" key="2">
    <source>
        <dbReference type="Proteomes" id="UP000559027"/>
    </source>
</evidence>
<organism evidence="1 2">
    <name type="scientific">Leucocoprinus leucothites</name>
    <dbReference type="NCBI Taxonomy" id="201217"/>
    <lineage>
        <taxon>Eukaryota</taxon>
        <taxon>Fungi</taxon>
        <taxon>Dikarya</taxon>
        <taxon>Basidiomycota</taxon>
        <taxon>Agaricomycotina</taxon>
        <taxon>Agaricomycetes</taxon>
        <taxon>Agaricomycetidae</taxon>
        <taxon>Agaricales</taxon>
        <taxon>Agaricineae</taxon>
        <taxon>Agaricaceae</taxon>
        <taxon>Leucocoprinus</taxon>
    </lineage>
</organism>